<gene>
    <name evidence="2" type="ORF">FSB_LOCUS6042</name>
</gene>
<feature type="region of interest" description="Disordered" evidence="1">
    <location>
        <begin position="378"/>
        <end position="417"/>
    </location>
</feature>
<dbReference type="EMBL" id="OIVN01000315">
    <property type="protein sequence ID" value="SPC78160.1"/>
    <property type="molecule type" value="Genomic_DNA"/>
</dbReference>
<evidence type="ECO:0008006" key="3">
    <source>
        <dbReference type="Google" id="ProtNLM"/>
    </source>
</evidence>
<organism evidence="2">
    <name type="scientific">Fagus sylvatica</name>
    <name type="common">Beechnut</name>
    <dbReference type="NCBI Taxonomy" id="28930"/>
    <lineage>
        <taxon>Eukaryota</taxon>
        <taxon>Viridiplantae</taxon>
        <taxon>Streptophyta</taxon>
        <taxon>Embryophyta</taxon>
        <taxon>Tracheophyta</taxon>
        <taxon>Spermatophyta</taxon>
        <taxon>Magnoliopsida</taxon>
        <taxon>eudicotyledons</taxon>
        <taxon>Gunneridae</taxon>
        <taxon>Pentapetalae</taxon>
        <taxon>rosids</taxon>
        <taxon>fabids</taxon>
        <taxon>Fagales</taxon>
        <taxon>Fagaceae</taxon>
        <taxon>Fagus</taxon>
    </lineage>
</organism>
<feature type="region of interest" description="Disordered" evidence="1">
    <location>
        <begin position="1"/>
        <end position="138"/>
    </location>
</feature>
<feature type="compositionally biased region" description="Polar residues" evidence="1">
    <location>
        <begin position="69"/>
        <end position="87"/>
    </location>
</feature>
<reference evidence="2" key="1">
    <citation type="submission" date="2018-02" db="EMBL/GenBank/DDBJ databases">
        <authorList>
            <person name="Cohen D.B."/>
            <person name="Kent A.D."/>
        </authorList>
    </citation>
    <scope>NUCLEOTIDE SEQUENCE</scope>
</reference>
<sequence>MCRHVRPSVQASSIRVETAKRAARGSIAIMEGAPNDGTSADPTMTPIERQMGGEAEKTPQQSRHRAESAGSSAPPNRQKTAKTTRSSKQLEKPNRSSKQPERPDRSSKQPKQQDRQGHSSKQPDRSARSSRDPDDKTARLEKELREMRKQMGDMKNSLKVKAARNLDNLVHRIDSPFIPSIADFPLPSKFKVSLLENFDGTKDPFDYLEAFKTIMQLQAVPEEVMCRAFPLGLRGSATSTKGMIADPPAQRQANGGRITKGIPTKHMNAEDALEAMDDPPPKRRKDTEERKTEPAKQKVPKFTETPERKRNDRSPCEIQQLHTYEHTYRQAPPADTRRPFSSVARDHGHLTEDCVALKEQVETLIRQGKLQKYVSHPANTYPAKPSAQREHTKHNRPGPVGEIRTIVGGPASGGTSRASRKAYARQVHNIMVVQRPPKNVCLDDQIISFSEEDARGTHQPHDDALVITINIAGLTTRRVMVDNGSSANILYLPTYQQMRLDKDKLRPMDAPLVGFTGDKVCPIGIVTLPITVGTHPKTVSKTVCHNPIFTPGIFSSVGTQNEAARTKSGLIRRGLITSNNLQNEAYLGGNVCAKILSDPLQLGPRAKTFMQEGHFSYDMQLPDRQELLRSSRNLNQKMTPWHKEHSDGLCSQDHILRTQARLCARPVPLEKHIPCTTWNSRIAKNLPGLAGIPIGKMSLQTDQKHPGGLCSRGHISQVQARIPANPEPCKSRQRKLSDGTKNVENPTSGARSNNARELGQDLRKNALGVKRIFPPGQPPSRAESFLTRNKLIREPGCVGKITTPATTWNSRFAESIPRLTGIFAGKVHTKTAPAPRLPGAITLLVRTPIRANFIPLERGRRELSEDMLHDPF</sequence>
<feature type="compositionally biased region" description="Polar residues" evidence="1">
    <location>
        <begin position="739"/>
        <end position="755"/>
    </location>
</feature>
<dbReference type="PANTHER" id="PTHR33240:SF15">
    <property type="entry name" value="GAG-PRO-LIKE PROTEIN"/>
    <property type="match status" value="1"/>
</dbReference>
<accession>A0A2N9ETX9</accession>
<evidence type="ECO:0000313" key="2">
    <source>
        <dbReference type="EMBL" id="SPC78160.1"/>
    </source>
</evidence>
<evidence type="ECO:0000256" key="1">
    <source>
        <dbReference type="SAM" id="MobiDB-lite"/>
    </source>
</evidence>
<dbReference type="AlphaFoldDB" id="A0A2N9ETX9"/>
<feature type="region of interest" description="Disordered" evidence="1">
    <location>
        <begin position="721"/>
        <end position="757"/>
    </location>
</feature>
<feature type="compositionally biased region" description="Basic and acidic residues" evidence="1">
    <location>
        <begin position="279"/>
        <end position="296"/>
    </location>
</feature>
<feature type="region of interest" description="Disordered" evidence="1">
    <location>
        <begin position="240"/>
        <end position="341"/>
    </location>
</feature>
<protein>
    <recommendedName>
        <fullName evidence="3">Retrotransposon gag domain-containing protein</fullName>
    </recommendedName>
</protein>
<dbReference type="PANTHER" id="PTHR33240">
    <property type="entry name" value="OS08G0508500 PROTEIN"/>
    <property type="match status" value="1"/>
</dbReference>
<proteinExistence type="predicted"/>
<feature type="compositionally biased region" description="Basic and acidic residues" evidence="1">
    <location>
        <begin position="304"/>
        <end position="315"/>
    </location>
</feature>
<name>A0A2N9ETX9_FAGSY</name>
<feature type="compositionally biased region" description="Basic and acidic residues" evidence="1">
    <location>
        <begin position="88"/>
        <end position="138"/>
    </location>
</feature>